<dbReference type="InterPro" id="IPR042525">
    <property type="entry name" value="Rad52_Rad59_Rad22_sf"/>
</dbReference>
<evidence type="ECO:0000256" key="3">
    <source>
        <dbReference type="ARBA" id="ARBA00023172"/>
    </source>
</evidence>
<feature type="compositionally biased region" description="Pro residues" evidence="6">
    <location>
        <begin position="473"/>
        <end position="483"/>
    </location>
</feature>
<dbReference type="InterPro" id="IPR007232">
    <property type="entry name" value="Rad52_Rad59_Rad22"/>
</dbReference>
<reference evidence="7" key="1">
    <citation type="journal article" date="2020" name="Stud. Mycol.">
        <title>101 Dothideomycetes genomes: a test case for predicting lifestyles and emergence of pathogens.</title>
        <authorList>
            <person name="Haridas S."/>
            <person name="Albert R."/>
            <person name="Binder M."/>
            <person name="Bloem J."/>
            <person name="Labutti K."/>
            <person name="Salamov A."/>
            <person name="Andreopoulos B."/>
            <person name="Baker S."/>
            <person name="Barry K."/>
            <person name="Bills G."/>
            <person name="Bluhm B."/>
            <person name="Cannon C."/>
            <person name="Castanera R."/>
            <person name="Culley D."/>
            <person name="Daum C."/>
            <person name="Ezra D."/>
            <person name="Gonzalez J."/>
            <person name="Henrissat B."/>
            <person name="Kuo A."/>
            <person name="Liang C."/>
            <person name="Lipzen A."/>
            <person name="Lutzoni F."/>
            <person name="Magnuson J."/>
            <person name="Mondo S."/>
            <person name="Nolan M."/>
            <person name="Ohm R."/>
            <person name="Pangilinan J."/>
            <person name="Park H.-J."/>
            <person name="Ramirez L."/>
            <person name="Alfaro M."/>
            <person name="Sun H."/>
            <person name="Tritt A."/>
            <person name="Yoshinaga Y."/>
            <person name="Zwiers L.-H."/>
            <person name="Turgeon B."/>
            <person name="Goodwin S."/>
            <person name="Spatafora J."/>
            <person name="Crous P."/>
            <person name="Grigoriev I."/>
        </authorList>
    </citation>
    <scope>NUCLEOTIDE SEQUENCE</scope>
    <source>
        <strain evidence="7">CBS 675.92</strain>
    </source>
</reference>
<evidence type="ECO:0000256" key="6">
    <source>
        <dbReference type="SAM" id="MobiDB-lite"/>
    </source>
</evidence>
<feature type="compositionally biased region" description="Polar residues" evidence="6">
    <location>
        <begin position="505"/>
        <end position="515"/>
    </location>
</feature>
<dbReference type="FunFam" id="3.30.390.80:FF:000001">
    <property type="entry name" value="DNA repair protein RAD52 homolog"/>
    <property type="match status" value="1"/>
</dbReference>
<dbReference type="GO" id="GO:0003697">
    <property type="term" value="F:single-stranded DNA binding"/>
    <property type="evidence" value="ECO:0007669"/>
    <property type="project" value="UniProtKB-ARBA"/>
</dbReference>
<feature type="compositionally biased region" description="Low complexity" evidence="6">
    <location>
        <begin position="397"/>
        <end position="413"/>
    </location>
</feature>
<feature type="compositionally biased region" description="Polar residues" evidence="6">
    <location>
        <begin position="425"/>
        <end position="438"/>
    </location>
</feature>
<dbReference type="AlphaFoldDB" id="A0A6A5TY32"/>
<dbReference type="InterPro" id="IPR041247">
    <property type="entry name" value="Rad52_fam"/>
</dbReference>
<dbReference type="GO" id="GO:0006312">
    <property type="term" value="P:mitotic recombination"/>
    <property type="evidence" value="ECO:0007669"/>
    <property type="project" value="TreeGrafter"/>
</dbReference>
<feature type="compositionally biased region" description="Polar residues" evidence="6">
    <location>
        <begin position="270"/>
        <end position="281"/>
    </location>
</feature>
<keyword evidence="8" id="KW-1185">Reference proteome</keyword>
<dbReference type="InterPro" id="IPR004585">
    <property type="entry name" value="DNA_recomb/repair_Rad52"/>
</dbReference>
<keyword evidence="4" id="KW-0234">DNA repair</keyword>
<protein>
    <recommendedName>
        <fullName evidence="5">RAD52 homolog</fullName>
    </recommendedName>
</protein>
<dbReference type="GO" id="GO:0045002">
    <property type="term" value="P:double-strand break repair via single-strand annealing"/>
    <property type="evidence" value="ECO:0007669"/>
    <property type="project" value="InterPro"/>
</dbReference>
<accession>A0A6A5TY32</accession>
<feature type="compositionally biased region" description="Basic and acidic residues" evidence="6">
    <location>
        <begin position="563"/>
        <end position="579"/>
    </location>
</feature>
<dbReference type="GO" id="GO:0005634">
    <property type="term" value="C:nucleus"/>
    <property type="evidence" value="ECO:0007669"/>
    <property type="project" value="InterPro"/>
</dbReference>
<feature type="compositionally biased region" description="Gly residues" evidence="6">
    <location>
        <begin position="522"/>
        <end position="536"/>
    </location>
</feature>
<feature type="compositionally biased region" description="Polar residues" evidence="6">
    <location>
        <begin position="308"/>
        <end position="323"/>
    </location>
</feature>
<gene>
    <name evidence="7" type="ORF">CC80DRAFT_536142</name>
</gene>
<dbReference type="OrthoDB" id="206565at2759"/>
<proteinExistence type="inferred from homology"/>
<dbReference type="SUPFAM" id="SSF54768">
    <property type="entry name" value="dsRNA-binding domain-like"/>
    <property type="match status" value="1"/>
</dbReference>
<feature type="compositionally biased region" description="Pro residues" evidence="6">
    <location>
        <begin position="371"/>
        <end position="380"/>
    </location>
</feature>
<dbReference type="NCBIfam" id="TIGR00607">
    <property type="entry name" value="rad52"/>
    <property type="match status" value="1"/>
</dbReference>
<keyword evidence="3" id="KW-0233">DNA recombination</keyword>
<evidence type="ECO:0000256" key="2">
    <source>
        <dbReference type="ARBA" id="ARBA00022763"/>
    </source>
</evidence>
<name>A0A6A5TY32_9PLEO</name>
<feature type="compositionally biased region" description="Low complexity" evidence="6">
    <location>
        <begin position="337"/>
        <end position="347"/>
    </location>
</feature>
<evidence type="ECO:0000256" key="4">
    <source>
        <dbReference type="ARBA" id="ARBA00023204"/>
    </source>
</evidence>
<dbReference type="PANTHER" id="PTHR12132">
    <property type="entry name" value="DNA REPAIR AND RECOMBINATION PROTEIN RAD52, RAD59"/>
    <property type="match status" value="1"/>
</dbReference>
<evidence type="ECO:0000313" key="7">
    <source>
        <dbReference type="EMBL" id="KAF1955596.1"/>
    </source>
</evidence>
<dbReference type="PANTHER" id="PTHR12132:SF1">
    <property type="entry name" value="DNA REPAIR PROTEIN RAD52 HOMOLOG"/>
    <property type="match status" value="1"/>
</dbReference>
<dbReference type="Gene3D" id="3.30.390.80">
    <property type="entry name" value="DNA repair protein Rad52/59/22"/>
    <property type="match status" value="1"/>
</dbReference>
<keyword evidence="2" id="KW-0227">DNA damage</keyword>
<organism evidence="7 8">
    <name type="scientific">Byssothecium circinans</name>
    <dbReference type="NCBI Taxonomy" id="147558"/>
    <lineage>
        <taxon>Eukaryota</taxon>
        <taxon>Fungi</taxon>
        <taxon>Dikarya</taxon>
        <taxon>Ascomycota</taxon>
        <taxon>Pezizomycotina</taxon>
        <taxon>Dothideomycetes</taxon>
        <taxon>Pleosporomycetidae</taxon>
        <taxon>Pleosporales</taxon>
        <taxon>Massarineae</taxon>
        <taxon>Massarinaceae</taxon>
        <taxon>Byssothecium</taxon>
    </lineage>
</organism>
<comment type="similarity">
    <text evidence="1">Belongs to the RAD52 family.</text>
</comment>
<dbReference type="GO" id="GO:0000730">
    <property type="term" value="P:DNA recombinase assembly"/>
    <property type="evidence" value="ECO:0007669"/>
    <property type="project" value="InterPro"/>
</dbReference>
<feature type="compositionally biased region" description="Basic and acidic residues" evidence="6">
    <location>
        <begin position="456"/>
        <end position="469"/>
    </location>
</feature>
<evidence type="ECO:0000313" key="8">
    <source>
        <dbReference type="Proteomes" id="UP000800035"/>
    </source>
</evidence>
<dbReference type="Pfam" id="PF04098">
    <property type="entry name" value="Rad52_Rad22"/>
    <property type="match status" value="1"/>
</dbReference>
<dbReference type="EMBL" id="ML976994">
    <property type="protein sequence ID" value="KAF1955596.1"/>
    <property type="molecule type" value="Genomic_DNA"/>
</dbReference>
<sequence length="604" mass="64222">MPAPGDQYGNVKNPFEEQRVDQFSAQEIATLQCRLNKQLGPEYISQRPGNGGGRVAYLEGNKAIALANEVFGFNGWSSSLGQVQIDYVDESQNGKVSLGLSIVVRITLKCGTYHEDIGYGSVENGKGKAVSFEKAKKEAATDGLKRALRTFGNVLGNCLYDKEYLKKVQTMKVKPIRFNEENLHRHADFAPPPKKEEETAIVKSEPLRTPAKANGILRTRTEHLNGPLAGEFDDEFDRDLFDGVELAESNSEESTLDQAAPKALEAVRQPGTSNGTASNRESPVRNAGPPQRPQNPRMQTAPAARGQNGMQQSHPPQHQQDTAASRPPMKPQNSKAPQTPVQQQPTPRLDPNKQRPNLPPTVDVHTMPKPQNAPQPPPNQPLRTTPPEAQQQQQHSRPGAPTTTTPGANPRPAVGFITSRAAPLMQNSDTTSSLNNLPAFNPHVDSPLPKAQRTPGVDHTRSIPIKRGEVGAPAPPPPAPPNLVPANNNGSGAFSRPGPAGGPRGNTNFVNPQQDMNRRIGMPGGGSGAGAGGMGMSPGMNRGTAYKVPMKRGPLQDVSNQNPREERGAGEPEAKKQRVDGAGAGAGAGVGVENAGPGTGAVGS</sequence>
<dbReference type="Proteomes" id="UP000800035">
    <property type="component" value="Unassembled WGS sequence"/>
</dbReference>
<feature type="region of interest" description="Disordered" evidence="6">
    <location>
        <begin position="266"/>
        <end position="604"/>
    </location>
</feature>
<evidence type="ECO:0000256" key="5">
    <source>
        <dbReference type="ARBA" id="ARBA00077224"/>
    </source>
</evidence>
<evidence type="ECO:0000256" key="1">
    <source>
        <dbReference type="ARBA" id="ARBA00006638"/>
    </source>
</evidence>